<dbReference type="InterPro" id="IPR010285">
    <property type="entry name" value="DNA_helicase_pif1-like_DEAD"/>
</dbReference>
<dbReference type="GO" id="GO:0043139">
    <property type="term" value="F:5'-3' DNA helicase activity"/>
    <property type="evidence" value="ECO:0007669"/>
    <property type="project" value="UniProtKB-EC"/>
</dbReference>
<accession>A0A015KGN1</accession>
<dbReference type="InterPro" id="IPR049163">
    <property type="entry name" value="Pif1-like_2B_dom"/>
</dbReference>
<dbReference type="GO" id="GO:0005524">
    <property type="term" value="F:ATP binding"/>
    <property type="evidence" value="ECO:0007669"/>
    <property type="project" value="UniProtKB-KW"/>
</dbReference>
<keyword evidence="1" id="KW-0547">Nucleotide-binding</keyword>
<proteinExistence type="inferred from homology"/>
<dbReference type="SUPFAM" id="SSF52540">
    <property type="entry name" value="P-loop containing nucleoside triphosphate hydrolases"/>
    <property type="match status" value="2"/>
</dbReference>
<feature type="domain" description="DNA helicase Pif1-like DEAD-box helicase" evidence="2">
    <location>
        <begin position="8"/>
        <end position="170"/>
    </location>
</feature>
<comment type="caution">
    <text evidence="4">The sequence shown here is derived from an EMBL/GenBank/DDBJ whole genome shotgun (WGS) entry which is preliminary data.</text>
</comment>
<evidence type="ECO:0000259" key="3">
    <source>
        <dbReference type="Pfam" id="PF21530"/>
    </source>
</evidence>
<dbReference type="OrthoDB" id="1884788at2759"/>
<comment type="cofactor">
    <cofactor evidence="1">
        <name>Mg(2+)</name>
        <dbReference type="ChEBI" id="CHEBI:18420"/>
    </cofactor>
</comment>
<sequence>MNNGAETSPVIVLAPTGVAAFNIHGTMIHSTLSILINSSDLSIEGERLKNLQKKLNGVNYVIIDEKSILDHRMLFVVDSHLRAAFPEHRNQPFGGRSVILVGDFGQLLLVIDEPIYSKKPRHDSLSNDGMNVYNQFREVYWLDAVCHQSGNSPEQRLFRDILMRLRDGESTIDNWRILATRFDNSSTTENNQFMDAIHITSRKVDVHEINLAKLKSLNAPIARVRAVHTGGNDASKADSDTAKGLEAQLLLSKGVRVMLRANLSVETGLVNGSVGTIDDILFQENQGPPSLPIAVLVEFDNYNGPAIISTKGNKVVPITPIRRFWETKTVACSRLQIPLTFAYKVACLNLFKILRLVSSKFYYRFIIVLAEFWQFWHL</sequence>
<dbReference type="EC" id="5.6.2.3" evidence="1"/>
<keyword evidence="1" id="KW-0347">Helicase</keyword>
<dbReference type="GO" id="GO:0006310">
    <property type="term" value="P:DNA recombination"/>
    <property type="evidence" value="ECO:0007669"/>
    <property type="project" value="UniProtKB-KW"/>
</dbReference>
<comment type="similarity">
    <text evidence="1">Belongs to the helicase family.</text>
</comment>
<evidence type="ECO:0000256" key="1">
    <source>
        <dbReference type="RuleBase" id="RU363044"/>
    </source>
</evidence>
<dbReference type="Pfam" id="PF21530">
    <property type="entry name" value="Pif1_2B_dom"/>
    <property type="match status" value="1"/>
</dbReference>
<evidence type="ECO:0000313" key="5">
    <source>
        <dbReference type="Proteomes" id="UP000022910"/>
    </source>
</evidence>
<dbReference type="AlphaFoldDB" id="A0A015KGN1"/>
<dbReference type="GO" id="GO:0006281">
    <property type="term" value="P:DNA repair"/>
    <property type="evidence" value="ECO:0007669"/>
    <property type="project" value="UniProtKB-KW"/>
</dbReference>
<dbReference type="PANTHER" id="PTHR47642">
    <property type="entry name" value="ATP-DEPENDENT DNA HELICASE"/>
    <property type="match status" value="1"/>
</dbReference>
<keyword evidence="1" id="KW-0227">DNA damage</keyword>
<dbReference type="GO" id="GO:0016887">
    <property type="term" value="F:ATP hydrolysis activity"/>
    <property type="evidence" value="ECO:0007669"/>
    <property type="project" value="RHEA"/>
</dbReference>
<dbReference type="Proteomes" id="UP000022910">
    <property type="component" value="Unassembled WGS sequence"/>
</dbReference>
<keyword evidence="1" id="KW-0378">Hydrolase</keyword>
<dbReference type="Gene3D" id="3.40.50.300">
    <property type="entry name" value="P-loop containing nucleotide triphosphate hydrolases"/>
    <property type="match status" value="1"/>
</dbReference>
<dbReference type="InterPro" id="IPR051055">
    <property type="entry name" value="PIF1_helicase"/>
</dbReference>
<dbReference type="Pfam" id="PF05970">
    <property type="entry name" value="PIF1"/>
    <property type="match status" value="1"/>
</dbReference>
<name>A0A015KGN1_RHIIW</name>
<evidence type="ECO:0000313" key="4">
    <source>
        <dbReference type="EMBL" id="EXX66604.1"/>
    </source>
</evidence>
<keyword evidence="1" id="KW-0233">DNA recombination</keyword>
<comment type="catalytic activity">
    <reaction evidence="1">
        <text>ATP + H2O = ADP + phosphate + H(+)</text>
        <dbReference type="Rhea" id="RHEA:13065"/>
        <dbReference type="ChEBI" id="CHEBI:15377"/>
        <dbReference type="ChEBI" id="CHEBI:15378"/>
        <dbReference type="ChEBI" id="CHEBI:30616"/>
        <dbReference type="ChEBI" id="CHEBI:43474"/>
        <dbReference type="ChEBI" id="CHEBI:456216"/>
        <dbReference type="EC" id="5.6.2.3"/>
    </reaction>
</comment>
<keyword evidence="1" id="KW-0067">ATP-binding</keyword>
<organism evidence="4 5">
    <name type="scientific">Rhizophagus irregularis (strain DAOM 197198w)</name>
    <name type="common">Glomus intraradices</name>
    <dbReference type="NCBI Taxonomy" id="1432141"/>
    <lineage>
        <taxon>Eukaryota</taxon>
        <taxon>Fungi</taxon>
        <taxon>Fungi incertae sedis</taxon>
        <taxon>Mucoromycota</taxon>
        <taxon>Glomeromycotina</taxon>
        <taxon>Glomeromycetes</taxon>
        <taxon>Glomerales</taxon>
        <taxon>Glomeraceae</taxon>
        <taxon>Rhizophagus</taxon>
    </lineage>
</organism>
<dbReference type="InterPro" id="IPR027417">
    <property type="entry name" value="P-loop_NTPase"/>
</dbReference>
<keyword evidence="5" id="KW-1185">Reference proteome</keyword>
<dbReference type="HOGENOM" id="CLU_001613_3_0_1"/>
<dbReference type="EMBL" id="JEMT01018594">
    <property type="protein sequence ID" value="EXX66604.1"/>
    <property type="molecule type" value="Genomic_DNA"/>
</dbReference>
<dbReference type="GO" id="GO:0000723">
    <property type="term" value="P:telomere maintenance"/>
    <property type="evidence" value="ECO:0007669"/>
    <property type="project" value="InterPro"/>
</dbReference>
<keyword evidence="1" id="KW-0234">DNA repair</keyword>
<protein>
    <recommendedName>
        <fullName evidence="1">ATP-dependent DNA helicase</fullName>
        <ecNumber evidence="1">5.6.2.3</ecNumber>
    </recommendedName>
</protein>
<gene>
    <name evidence="4" type="ORF">RirG_122180</name>
</gene>
<dbReference type="OMA" id="ELISAHH"/>
<reference evidence="4 5" key="1">
    <citation type="submission" date="2014-02" db="EMBL/GenBank/DDBJ databases">
        <title>Single nucleus genome sequencing reveals high similarity among nuclei of an endomycorrhizal fungus.</title>
        <authorList>
            <person name="Lin K."/>
            <person name="Geurts R."/>
            <person name="Zhang Z."/>
            <person name="Limpens E."/>
            <person name="Saunders D.G."/>
            <person name="Mu D."/>
            <person name="Pang E."/>
            <person name="Cao H."/>
            <person name="Cha H."/>
            <person name="Lin T."/>
            <person name="Zhou Q."/>
            <person name="Shang Y."/>
            <person name="Li Y."/>
            <person name="Ivanov S."/>
            <person name="Sharma T."/>
            <person name="Velzen R.V."/>
            <person name="Ruijter N.D."/>
            <person name="Aanen D.K."/>
            <person name="Win J."/>
            <person name="Kamoun S."/>
            <person name="Bisseling T."/>
            <person name="Huang S."/>
        </authorList>
    </citation>
    <scope>NUCLEOTIDE SEQUENCE [LARGE SCALE GENOMIC DNA]</scope>
    <source>
        <strain evidence="5">DAOM197198w</strain>
    </source>
</reference>
<evidence type="ECO:0000259" key="2">
    <source>
        <dbReference type="Pfam" id="PF05970"/>
    </source>
</evidence>
<feature type="domain" description="DNA helicase Pif1-like 2B" evidence="3">
    <location>
        <begin position="248"/>
        <end position="277"/>
    </location>
</feature>
<dbReference type="STRING" id="1432141.A0A015KGN1"/>